<keyword evidence="2" id="KW-1185">Reference proteome</keyword>
<comment type="caution">
    <text evidence="1">The sequence shown here is derived from an EMBL/GenBank/DDBJ whole genome shotgun (WGS) entry which is preliminary data.</text>
</comment>
<evidence type="ECO:0008006" key="3">
    <source>
        <dbReference type="Google" id="ProtNLM"/>
    </source>
</evidence>
<dbReference type="Proteomes" id="UP000499080">
    <property type="component" value="Unassembled WGS sequence"/>
</dbReference>
<name>A0A4Y2FF46_ARAVE</name>
<proteinExistence type="predicted"/>
<organism evidence="1 2">
    <name type="scientific">Araneus ventricosus</name>
    <name type="common">Orbweaver spider</name>
    <name type="synonym">Epeira ventricosa</name>
    <dbReference type="NCBI Taxonomy" id="182803"/>
    <lineage>
        <taxon>Eukaryota</taxon>
        <taxon>Metazoa</taxon>
        <taxon>Ecdysozoa</taxon>
        <taxon>Arthropoda</taxon>
        <taxon>Chelicerata</taxon>
        <taxon>Arachnida</taxon>
        <taxon>Araneae</taxon>
        <taxon>Araneomorphae</taxon>
        <taxon>Entelegynae</taxon>
        <taxon>Araneoidea</taxon>
        <taxon>Araneidae</taxon>
        <taxon>Araneus</taxon>
    </lineage>
</organism>
<dbReference type="OrthoDB" id="6437836at2759"/>
<sequence>MYFSDALLQKKWKNIYHQFSRELGEKPKSGDGSRKRTPHMYIQQLQFLRDTVAFRKTTNSLVTDVQVCGDTDTMSHLPP</sequence>
<reference evidence="1 2" key="1">
    <citation type="journal article" date="2019" name="Sci. Rep.">
        <title>Orb-weaving spider Araneus ventricosus genome elucidates the spidroin gene catalogue.</title>
        <authorList>
            <person name="Kono N."/>
            <person name="Nakamura H."/>
            <person name="Ohtoshi R."/>
            <person name="Moran D.A.P."/>
            <person name="Shinohara A."/>
            <person name="Yoshida Y."/>
            <person name="Fujiwara M."/>
            <person name="Mori M."/>
            <person name="Tomita M."/>
            <person name="Arakawa K."/>
        </authorList>
    </citation>
    <scope>NUCLEOTIDE SEQUENCE [LARGE SCALE GENOMIC DNA]</scope>
</reference>
<evidence type="ECO:0000313" key="2">
    <source>
        <dbReference type="Proteomes" id="UP000499080"/>
    </source>
</evidence>
<dbReference type="AlphaFoldDB" id="A0A4Y2FF46"/>
<protein>
    <recommendedName>
        <fullName evidence="3">MADF domain-containing protein</fullName>
    </recommendedName>
</protein>
<evidence type="ECO:0000313" key="1">
    <source>
        <dbReference type="EMBL" id="GBM40160.1"/>
    </source>
</evidence>
<accession>A0A4Y2FF46</accession>
<dbReference type="EMBL" id="BGPR01173834">
    <property type="protein sequence ID" value="GBM40160.1"/>
    <property type="molecule type" value="Genomic_DNA"/>
</dbReference>
<gene>
    <name evidence="1" type="ORF">AVEN_87364_1</name>
</gene>